<dbReference type="InterPro" id="IPR003607">
    <property type="entry name" value="HD/PDEase_dom"/>
</dbReference>
<dbReference type="SUPFAM" id="SSF55781">
    <property type="entry name" value="GAF domain-like"/>
    <property type="match status" value="1"/>
</dbReference>
<evidence type="ECO:0000313" key="3">
    <source>
        <dbReference type="EMBL" id="MBL4936391.1"/>
    </source>
</evidence>
<dbReference type="SUPFAM" id="SSF109604">
    <property type="entry name" value="HD-domain/PDEase-like"/>
    <property type="match status" value="1"/>
</dbReference>
<dbReference type="PANTHER" id="PTHR43155:SF2">
    <property type="entry name" value="CYCLIC DI-GMP PHOSPHODIESTERASE PA4108"/>
    <property type="match status" value="1"/>
</dbReference>
<dbReference type="PANTHER" id="PTHR43155">
    <property type="entry name" value="CYCLIC DI-GMP PHOSPHODIESTERASE PA4108-RELATED"/>
    <property type="match status" value="1"/>
</dbReference>
<keyword evidence="4" id="KW-1185">Reference proteome</keyword>
<dbReference type="CDD" id="cd00077">
    <property type="entry name" value="HDc"/>
    <property type="match status" value="1"/>
</dbReference>
<dbReference type="SMART" id="SM00471">
    <property type="entry name" value="HDc"/>
    <property type="match status" value="1"/>
</dbReference>
<dbReference type="InterPro" id="IPR037522">
    <property type="entry name" value="HD_GYP_dom"/>
</dbReference>
<comment type="caution">
    <text evidence="3">The sequence shown here is derived from an EMBL/GenBank/DDBJ whole genome shotgun (WGS) entry which is preliminary data.</text>
</comment>
<feature type="domain" description="HD-GYP" evidence="2">
    <location>
        <begin position="261"/>
        <end position="456"/>
    </location>
</feature>
<reference evidence="3 4" key="1">
    <citation type="submission" date="2021-01" db="EMBL/GenBank/DDBJ databases">
        <title>Genome public.</title>
        <authorList>
            <person name="Liu C."/>
            <person name="Sun Q."/>
        </authorList>
    </citation>
    <scope>NUCLEOTIDE SEQUENCE [LARGE SCALE GENOMIC DNA]</scope>
    <source>
        <strain evidence="3 4">YIM B02515</strain>
    </source>
</reference>
<dbReference type="EMBL" id="JAESWC010000004">
    <property type="protein sequence ID" value="MBL4936391.1"/>
    <property type="molecule type" value="Genomic_DNA"/>
</dbReference>
<dbReference type="RefSeq" id="WP_202749139.1">
    <property type="nucleotide sequence ID" value="NZ_JAESWC010000004.1"/>
</dbReference>
<evidence type="ECO:0000313" key="4">
    <source>
        <dbReference type="Proteomes" id="UP000632377"/>
    </source>
</evidence>
<proteinExistence type="predicted"/>
<dbReference type="InterPro" id="IPR006674">
    <property type="entry name" value="HD_domain"/>
</dbReference>
<dbReference type="Gene3D" id="1.10.3210.10">
    <property type="entry name" value="Hypothetical protein af1432"/>
    <property type="match status" value="1"/>
</dbReference>
<dbReference type="InterPro" id="IPR003018">
    <property type="entry name" value="GAF"/>
</dbReference>
<evidence type="ECO:0000259" key="2">
    <source>
        <dbReference type="PROSITE" id="PS51832"/>
    </source>
</evidence>
<organism evidence="3 4">
    <name type="scientific">Clostridium rhizosphaerae</name>
    <dbReference type="NCBI Taxonomy" id="2803861"/>
    <lineage>
        <taxon>Bacteria</taxon>
        <taxon>Bacillati</taxon>
        <taxon>Bacillota</taxon>
        <taxon>Clostridia</taxon>
        <taxon>Eubacteriales</taxon>
        <taxon>Clostridiaceae</taxon>
        <taxon>Clostridium</taxon>
    </lineage>
</organism>
<evidence type="ECO:0000259" key="1">
    <source>
        <dbReference type="PROSITE" id="PS51831"/>
    </source>
</evidence>
<dbReference type="InterPro" id="IPR029016">
    <property type="entry name" value="GAF-like_dom_sf"/>
</dbReference>
<dbReference type="Pfam" id="PF13492">
    <property type="entry name" value="GAF_3"/>
    <property type="match status" value="1"/>
</dbReference>
<dbReference type="PROSITE" id="PS51831">
    <property type="entry name" value="HD"/>
    <property type="match status" value="1"/>
</dbReference>
<feature type="domain" description="HD" evidence="1">
    <location>
        <begin position="283"/>
        <end position="405"/>
    </location>
</feature>
<dbReference type="NCBIfam" id="TIGR00277">
    <property type="entry name" value="HDIG"/>
    <property type="match status" value="1"/>
</dbReference>
<dbReference type="SMART" id="SM00065">
    <property type="entry name" value="GAF"/>
    <property type="match status" value="1"/>
</dbReference>
<dbReference type="Proteomes" id="UP000632377">
    <property type="component" value="Unassembled WGS sequence"/>
</dbReference>
<dbReference type="InterPro" id="IPR006675">
    <property type="entry name" value="HDIG_dom"/>
</dbReference>
<dbReference type="Pfam" id="PF13487">
    <property type="entry name" value="HD_5"/>
    <property type="match status" value="1"/>
</dbReference>
<sequence>MSIVKLKKLINRAENIKAIEDTVKLLDTKIVIEDAKEVIYGNKEVIEGTKKYNVTVNDEVIGWVIGNEKAECIASILHSICINEYEKKKLAKETLEKYKEINMFYDVSEKLASTTRAGNVAKIVINEAMKHLNITFASIVLVNEETQVLETICQVHKNINLENGKLKVDLSINNEFIKNIISRKTGEIIDNVKEVEGLACEGYMLNSLICAPILAKGKAIGIMLLGNDKVYEYTAADLKLSNSLAYQTGIAIEGTKLYEQLRENFFDTIQVLTQIIEMRDNFKGGHSKRVANYSLNIAKAMEMSKIDLVKLKLAVMLHDIGNVAVSDEILNRKGKLPEEQYEIVKKHSEIGAIMLDKIEQLKDIAPAIRAHHERYDGTGYPDNLKGEEIPLFARIIAVADAFEAMTNDRPYREALNLYFAAEELSNNKGTQFDPRIVDIFFEIYKDKKLEEIQTSV</sequence>
<name>A0ABS1TAK7_9CLOT</name>
<dbReference type="Gene3D" id="3.30.450.40">
    <property type="match status" value="1"/>
</dbReference>
<gene>
    <name evidence="3" type="ORF">JK636_11520</name>
</gene>
<accession>A0ABS1TAK7</accession>
<dbReference type="PROSITE" id="PS51832">
    <property type="entry name" value="HD_GYP"/>
    <property type="match status" value="1"/>
</dbReference>
<protein>
    <submittedName>
        <fullName evidence="3">HD domain-containing protein</fullName>
    </submittedName>
</protein>